<dbReference type="Gene3D" id="1.10.287.1490">
    <property type="match status" value="1"/>
</dbReference>
<dbReference type="Proteomes" id="UP001295684">
    <property type="component" value="Unassembled WGS sequence"/>
</dbReference>
<keyword evidence="2" id="KW-0812">Transmembrane</keyword>
<feature type="transmembrane region" description="Helical" evidence="2">
    <location>
        <begin position="347"/>
        <end position="368"/>
    </location>
</feature>
<protein>
    <submittedName>
        <fullName evidence="3">Uncharacterized protein</fullName>
    </submittedName>
</protein>
<gene>
    <name evidence="3" type="ORF">ECRASSUSDP1_LOCUS5866</name>
</gene>
<dbReference type="EMBL" id="CAMPGE010005678">
    <property type="protein sequence ID" value="CAI2364522.1"/>
    <property type="molecule type" value="Genomic_DNA"/>
</dbReference>
<accession>A0AAD1UC39</accession>
<evidence type="ECO:0000313" key="3">
    <source>
        <dbReference type="EMBL" id="CAI2364522.1"/>
    </source>
</evidence>
<keyword evidence="4" id="KW-1185">Reference proteome</keyword>
<comment type="caution">
    <text evidence="3">The sequence shown here is derived from an EMBL/GenBank/DDBJ whole genome shotgun (WGS) entry which is preliminary data.</text>
</comment>
<dbReference type="AlphaFoldDB" id="A0AAD1UC39"/>
<feature type="coiled-coil region" evidence="1">
    <location>
        <begin position="39"/>
        <end position="73"/>
    </location>
</feature>
<name>A0AAD1UC39_EUPCR</name>
<proteinExistence type="predicted"/>
<evidence type="ECO:0000256" key="1">
    <source>
        <dbReference type="SAM" id="Coils"/>
    </source>
</evidence>
<feature type="coiled-coil region" evidence="1">
    <location>
        <begin position="105"/>
        <end position="289"/>
    </location>
</feature>
<evidence type="ECO:0000313" key="4">
    <source>
        <dbReference type="Proteomes" id="UP001295684"/>
    </source>
</evidence>
<reference evidence="3" key="1">
    <citation type="submission" date="2023-07" db="EMBL/GenBank/DDBJ databases">
        <authorList>
            <consortium name="AG Swart"/>
            <person name="Singh M."/>
            <person name="Singh A."/>
            <person name="Seah K."/>
            <person name="Emmerich C."/>
        </authorList>
    </citation>
    <scope>NUCLEOTIDE SEQUENCE</scope>
    <source>
        <strain evidence="3">DP1</strain>
    </source>
</reference>
<sequence>MSDSAPIDYNSTLMDIVNKNAIQPENNEQSLIESLQSVVEKQIKQLEGKNKLIEKAEQKFLQLGELAREERNKNLSLLQKQNLLETDLQRITAERDENIETLKQFKEINQDMTKAHETIRKLKNENKELVVTKYNLDLKKKELENANIELNVAESEKGRLKKELDDLDETCREAKRALEKLQLAHQQTEEEIKTLKIENNKLLDNKLDLENERDSLKHNLEVRDAELNQTKNELKSLKDSYNSLKEKHNDLKSDYSSLQGENESLLEKVKDLEESQKTLKATMDEKNKEISNSGDRFKQLQKSILDENRGLKEQTSIKERKSTVCNPLLVMTCISLRKSKLGMKKRLMTSIIVLQSILITTIKLNLLLRNIKGIKRCRTPVQIRACEPTKQICRRDACKRYTNEGTWTRSGCTSYDYKRDEESLLCLRF</sequence>
<organism evidence="3 4">
    <name type="scientific">Euplotes crassus</name>
    <dbReference type="NCBI Taxonomy" id="5936"/>
    <lineage>
        <taxon>Eukaryota</taxon>
        <taxon>Sar</taxon>
        <taxon>Alveolata</taxon>
        <taxon>Ciliophora</taxon>
        <taxon>Intramacronucleata</taxon>
        <taxon>Spirotrichea</taxon>
        <taxon>Hypotrichia</taxon>
        <taxon>Euplotida</taxon>
        <taxon>Euplotidae</taxon>
        <taxon>Moneuplotes</taxon>
    </lineage>
</organism>
<evidence type="ECO:0000256" key="2">
    <source>
        <dbReference type="SAM" id="Phobius"/>
    </source>
</evidence>
<keyword evidence="2" id="KW-0472">Membrane</keyword>
<keyword evidence="2" id="KW-1133">Transmembrane helix</keyword>
<keyword evidence="1" id="KW-0175">Coiled coil</keyword>